<organism evidence="3 4">
    <name type="scientific">Candidatus Polarisedimenticola svalbardensis</name>
    <dbReference type="NCBI Taxonomy" id="2886004"/>
    <lineage>
        <taxon>Bacteria</taxon>
        <taxon>Pseudomonadati</taxon>
        <taxon>Acidobacteriota</taxon>
        <taxon>Candidatus Polarisedimenticolia</taxon>
        <taxon>Candidatus Polarisedimenticolales</taxon>
        <taxon>Candidatus Polarisedimenticolaceae</taxon>
        <taxon>Candidatus Polarisedimenticola</taxon>
    </lineage>
</organism>
<dbReference type="InterPro" id="IPR047589">
    <property type="entry name" value="DUF11_rpt"/>
</dbReference>
<proteinExistence type="predicted"/>
<dbReference type="NCBIfam" id="TIGR01451">
    <property type="entry name" value="B_ant_repeat"/>
    <property type="match status" value="3"/>
</dbReference>
<evidence type="ECO:0000313" key="4">
    <source>
        <dbReference type="Proteomes" id="UP000648239"/>
    </source>
</evidence>
<gene>
    <name evidence="3" type="ORF">IFK94_05580</name>
</gene>
<feature type="domain" description="DUF7507" evidence="2">
    <location>
        <begin position="221"/>
        <end position="326"/>
    </location>
</feature>
<dbReference type="PANTHER" id="PTHR34819">
    <property type="entry name" value="LARGE CYSTEINE-RICH PERIPLASMIC PROTEIN OMCB"/>
    <property type="match status" value="1"/>
</dbReference>
<dbReference type="InterPro" id="IPR055354">
    <property type="entry name" value="DUF7507"/>
</dbReference>
<reference evidence="3 4" key="1">
    <citation type="submission" date="2020-08" db="EMBL/GenBank/DDBJ databases">
        <title>Acidobacteriota in marine sediments use diverse sulfur dissimilation pathways.</title>
        <authorList>
            <person name="Wasmund K."/>
        </authorList>
    </citation>
    <scope>NUCLEOTIDE SEQUENCE [LARGE SCALE GENOMIC DNA]</scope>
    <source>
        <strain evidence="3">MAG AM4</strain>
    </source>
</reference>
<dbReference type="PANTHER" id="PTHR34819:SF3">
    <property type="entry name" value="CELL SURFACE PROTEIN"/>
    <property type="match status" value="1"/>
</dbReference>
<comment type="caution">
    <text evidence="3">The sequence shown here is derived from an EMBL/GenBank/DDBJ whole genome shotgun (WGS) entry which is preliminary data.</text>
</comment>
<feature type="compositionally biased region" description="Acidic residues" evidence="1">
    <location>
        <begin position="570"/>
        <end position="582"/>
    </location>
</feature>
<evidence type="ECO:0000256" key="1">
    <source>
        <dbReference type="SAM" id="MobiDB-lite"/>
    </source>
</evidence>
<dbReference type="Proteomes" id="UP000648239">
    <property type="component" value="Unassembled WGS sequence"/>
</dbReference>
<sequence>MKTGTFNDENGDGFAQLGETIAYSFLVSNGGNVTLTNVSVTDPLVPVITCPSGNPIPSLAVGASETCSGSYSVTQADIDAGSRANVATADSAETDPVIDDETVALPQNPVLTIVKTGTFNDENGDGFAQLGETIAYSFLVSNGGNVTLTNVSVTDPLVPVITCPSGNPIPSLAVGASETCSGSYSVTQADIDAGSRANVATADSAETDPVIDDETVALPQNPAIRIVKTANPTFIFEDGGTITYSYSVTNAGNVTLTNVTVIDDNATPGDNSDDFSPTFVGGDTDNDGELDLDETWTYTATRVVAAGEFNSGDEINNTAVADSDQSDPNSDNAIVQVRNIVPSEYAELTKTASPLTVLEPGGNVTFTVGLFNGSSFDTLTLQSLTDSIYNDITTIGHDGIVATDCVVPQTILPNATYTCQFTAFVDGNAGLVETDVVSATGVDDDGAAFTLTDDAVVTVTGALPAITVVKTANPNNVVAPGENVTFVIEITNDSVSTDPVTLTSLTDDIYGDILILTGEGGTIKDQVSTDCALITILPGETYTCNFVAFVGLVAGEVFGEETDTVTASGTDDEGNPVSDSDDATVTISPPISVTNSSLCIFDNDGDDTNGRQWRRLFTQDHQNMPSFKFNATNPGQFFYNLSVSGTPGEIVNITLSLPWPFVTQGARALHVYDGVSLYVNDSGETCYLPGDESQAINQVVVLGDYTTLPAGGTVTGYNPDGSPVLVDIEIQITIPSTGFAYINQHMDDGLKGRHVDADGDGLGDRYDAGLDDVAIEPGTAGNPVIVIPELVDHTFCSYIGWDSLGDTLDELGCDAVQNDNEFKKNPGVAGRGAHKPKDEFGNVDPTIVPENGEPAKDKWVKLYRPYNPKKGCDQEWCEVGRSMMDDDGYYQVVYKHKGKPTDFRMAIVVDQDSDVADPNCENSEQIVNLKGNEFEEVNFFQQPDTCRTGPSSFPGP</sequence>
<evidence type="ECO:0000313" key="3">
    <source>
        <dbReference type="EMBL" id="MBD3867577.1"/>
    </source>
</evidence>
<feature type="region of interest" description="Disordered" evidence="1">
    <location>
        <begin position="825"/>
        <end position="846"/>
    </location>
</feature>
<feature type="domain" description="DUF7507" evidence="2">
    <location>
        <begin position="108"/>
        <end position="206"/>
    </location>
</feature>
<feature type="domain" description="DUF7507" evidence="2">
    <location>
        <begin position="10"/>
        <end position="93"/>
    </location>
</feature>
<feature type="region of interest" description="Disordered" evidence="1">
    <location>
        <begin position="564"/>
        <end position="585"/>
    </location>
</feature>
<dbReference type="EMBL" id="JACXWD010000012">
    <property type="protein sequence ID" value="MBD3867577.1"/>
    <property type="molecule type" value="Genomic_DNA"/>
</dbReference>
<dbReference type="InterPro" id="IPR051172">
    <property type="entry name" value="Chlamydia_OmcB"/>
</dbReference>
<dbReference type="AlphaFoldDB" id="A0A8J6XZ87"/>
<protein>
    <recommendedName>
        <fullName evidence="2">DUF7507 domain-containing protein</fullName>
    </recommendedName>
</protein>
<name>A0A8J6XZ87_9BACT</name>
<accession>A0A8J6XZ87</accession>
<evidence type="ECO:0000259" key="2">
    <source>
        <dbReference type="Pfam" id="PF24346"/>
    </source>
</evidence>
<dbReference type="Pfam" id="PF24346">
    <property type="entry name" value="DUF7507"/>
    <property type="match status" value="3"/>
</dbReference>